<accession>A0A1G9PHY2</accession>
<evidence type="ECO:0000256" key="3">
    <source>
        <dbReference type="ARBA" id="ARBA00023163"/>
    </source>
</evidence>
<dbReference type="EMBL" id="FNFB01000034">
    <property type="protein sequence ID" value="SDL98390.1"/>
    <property type="molecule type" value="Genomic_DNA"/>
</dbReference>
<dbReference type="Pfam" id="PF00440">
    <property type="entry name" value="TetR_N"/>
    <property type="match status" value="1"/>
</dbReference>
<dbReference type="InterPro" id="IPR001647">
    <property type="entry name" value="HTH_TetR"/>
</dbReference>
<keyword evidence="7" id="KW-1185">Reference proteome</keyword>
<keyword evidence="3" id="KW-0804">Transcription</keyword>
<reference evidence="6 7" key="1">
    <citation type="submission" date="2016-10" db="EMBL/GenBank/DDBJ databases">
        <authorList>
            <person name="de Groot N.N."/>
        </authorList>
    </citation>
    <scope>NUCLEOTIDE SEQUENCE [LARGE SCALE GENOMIC DNA]</scope>
    <source>
        <strain evidence="6 7">CGMCC 4.5681</strain>
    </source>
</reference>
<dbReference type="PROSITE" id="PS50977">
    <property type="entry name" value="HTH_TETR_2"/>
    <property type="match status" value="1"/>
</dbReference>
<dbReference type="InterPro" id="IPR009057">
    <property type="entry name" value="Homeodomain-like_sf"/>
</dbReference>
<dbReference type="AlphaFoldDB" id="A0A1G9PHY2"/>
<dbReference type="GO" id="GO:0003700">
    <property type="term" value="F:DNA-binding transcription factor activity"/>
    <property type="evidence" value="ECO:0007669"/>
    <property type="project" value="TreeGrafter"/>
</dbReference>
<evidence type="ECO:0000256" key="1">
    <source>
        <dbReference type="ARBA" id="ARBA00023015"/>
    </source>
</evidence>
<keyword evidence="2 4" id="KW-0238">DNA-binding</keyword>
<feature type="DNA-binding region" description="H-T-H motif" evidence="4">
    <location>
        <begin position="47"/>
        <end position="66"/>
    </location>
</feature>
<gene>
    <name evidence="6" type="ORF">SAMN05421874_13461</name>
</gene>
<evidence type="ECO:0000313" key="7">
    <source>
        <dbReference type="Proteomes" id="UP000198683"/>
    </source>
</evidence>
<evidence type="ECO:0000256" key="4">
    <source>
        <dbReference type="PROSITE-ProRule" id="PRU00335"/>
    </source>
</evidence>
<dbReference type="InterPro" id="IPR050109">
    <property type="entry name" value="HTH-type_TetR-like_transc_reg"/>
</dbReference>
<evidence type="ECO:0000259" key="5">
    <source>
        <dbReference type="PROSITE" id="PS50977"/>
    </source>
</evidence>
<dbReference type="GO" id="GO:0000976">
    <property type="term" value="F:transcription cis-regulatory region binding"/>
    <property type="evidence" value="ECO:0007669"/>
    <property type="project" value="TreeGrafter"/>
</dbReference>
<sequence length="215" mass="23562">MESRYDESVTRRPYTSKIRVAAAQETRTAILDAALALFAERGYTRTSVAAVAERAGVAVNTVYTSVGGKPALVRALTECGAADMVVHEVLDEVSRLTDGREILRATARGTGEVTRRQAAILAVLLDNRTSDPAVAEAAALAVRRYRDNLGRIADRLAELAVLRDDVDRTKAEQVLWFHFGTSAWTVVHELGWTWEEAATWLSTQATHALLHPDHP</sequence>
<name>A0A1G9PHY2_9ACTN</name>
<dbReference type="STRING" id="683260.SAMN05421874_13461"/>
<protein>
    <submittedName>
        <fullName evidence="6">DNA-binding transcriptional regulator, AcrR family</fullName>
    </submittedName>
</protein>
<dbReference type="PRINTS" id="PR00455">
    <property type="entry name" value="HTHTETR"/>
</dbReference>
<evidence type="ECO:0000256" key="2">
    <source>
        <dbReference type="ARBA" id="ARBA00023125"/>
    </source>
</evidence>
<dbReference type="PANTHER" id="PTHR30055:SF234">
    <property type="entry name" value="HTH-TYPE TRANSCRIPTIONAL REGULATOR BETI"/>
    <property type="match status" value="1"/>
</dbReference>
<evidence type="ECO:0000313" key="6">
    <source>
        <dbReference type="EMBL" id="SDL98390.1"/>
    </source>
</evidence>
<proteinExistence type="predicted"/>
<keyword evidence="1" id="KW-0805">Transcription regulation</keyword>
<feature type="domain" description="HTH tetR-type" evidence="5">
    <location>
        <begin position="24"/>
        <end position="84"/>
    </location>
</feature>
<organism evidence="6 7">
    <name type="scientific">Nonomuraea maritima</name>
    <dbReference type="NCBI Taxonomy" id="683260"/>
    <lineage>
        <taxon>Bacteria</taxon>
        <taxon>Bacillati</taxon>
        <taxon>Actinomycetota</taxon>
        <taxon>Actinomycetes</taxon>
        <taxon>Streptosporangiales</taxon>
        <taxon>Streptosporangiaceae</taxon>
        <taxon>Nonomuraea</taxon>
    </lineage>
</organism>
<dbReference type="PANTHER" id="PTHR30055">
    <property type="entry name" value="HTH-TYPE TRANSCRIPTIONAL REGULATOR RUTR"/>
    <property type="match status" value="1"/>
</dbReference>
<dbReference type="Proteomes" id="UP000198683">
    <property type="component" value="Unassembled WGS sequence"/>
</dbReference>
<dbReference type="SUPFAM" id="SSF46689">
    <property type="entry name" value="Homeodomain-like"/>
    <property type="match status" value="1"/>
</dbReference>
<dbReference type="Gene3D" id="1.10.357.10">
    <property type="entry name" value="Tetracycline Repressor, domain 2"/>
    <property type="match status" value="1"/>
</dbReference>
<dbReference type="OrthoDB" id="3627020at2"/>